<dbReference type="RefSeq" id="WP_264776900.1">
    <property type="nucleotide sequence ID" value="NZ_AP026560.1"/>
</dbReference>
<keyword evidence="1" id="KW-0472">Membrane</keyword>
<dbReference type="Proteomes" id="UP001064971">
    <property type="component" value="Chromosome"/>
</dbReference>
<protein>
    <submittedName>
        <fullName evidence="3">Membrane protein</fullName>
    </submittedName>
</protein>
<dbReference type="Pfam" id="PF11127">
    <property type="entry name" value="YgaP-like_TM"/>
    <property type="match status" value="1"/>
</dbReference>
<name>A0ABN6RCV1_9DEIO</name>
<dbReference type="EMBL" id="AP026560">
    <property type="protein sequence ID" value="BDP41116.1"/>
    <property type="molecule type" value="Genomic_DNA"/>
</dbReference>
<keyword evidence="1" id="KW-1133">Transmembrane helix</keyword>
<dbReference type="InterPro" id="IPR021309">
    <property type="entry name" value="YgaP-like_TM"/>
</dbReference>
<accession>A0ABN6RCV1</accession>
<organism evidence="3 4">
    <name type="scientific">Deinococcus aetherius</name>
    <dbReference type="NCBI Taxonomy" id="200252"/>
    <lineage>
        <taxon>Bacteria</taxon>
        <taxon>Thermotogati</taxon>
        <taxon>Deinococcota</taxon>
        <taxon>Deinococci</taxon>
        <taxon>Deinococcales</taxon>
        <taxon>Deinococcaceae</taxon>
        <taxon>Deinococcus</taxon>
    </lineage>
</organism>
<evidence type="ECO:0000313" key="4">
    <source>
        <dbReference type="Proteomes" id="UP001064971"/>
    </source>
</evidence>
<feature type="transmembrane region" description="Helical" evidence="1">
    <location>
        <begin position="40"/>
        <end position="59"/>
    </location>
</feature>
<evidence type="ECO:0000313" key="3">
    <source>
        <dbReference type="EMBL" id="BDP41116.1"/>
    </source>
</evidence>
<gene>
    <name evidence="3" type="ORF">DAETH_10850</name>
</gene>
<proteinExistence type="predicted"/>
<feature type="transmembrane region" description="Helical" evidence="1">
    <location>
        <begin position="12"/>
        <end position="34"/>
    </location>
</feature>
<keyword evidence="1" id="KW-0812">Transmembrane</keyword>
<keyword evidence="4" id="KW-1185">Reference proteome</keyword>
<feature type="domain" description="Inner membrane protein YgaP-like transmembrane" evidence="2">
    <location>
        <begin position="1"/>
        <end position="63"/>
    </location>
</feature>
<evidence type="ECO:0000256" key="1">
    <source>
        <dbReference type="SAM" id="Phobius"/>
    </source>
</evidence>
<reference evidence="3" key="1">
    <citation type="submission" date="2022-07" db="EMBL/GenBank/DDBJ databases">
        <title>Complete Genome Sequence of the Radioresistant Bacterium Deinococcus aetherius ST0316, Isolated from the Air Dust collected in Lower Stratosphere above Japan.</title>
        <authorList>
            <person name="Satoh K."/>
            <person name="Hagiwara K."/>
            <person name="Katsumata K."/>
            <person name="Kubo A."/>
            <person name="Yokobori S."/>
            <person name="Yamagishi A."/>
            <person name="Oono Y."/>
            <person name="Narumi I."/>
        </authorList>
    </citation>
    <scope>NUCLEOTIDE SEQUENCE</scope>
    <source>
        <strain evidence="3">ST0316</strain>
    </source>
</reference>
<evidence type="ECO:0000259" key="2">
    <source>
        <dbReference type="Pfam" id="PF11127"/>
    </source>
</evidence>
<sequence length="66" mass="7009">MTTNESITDRIIRAVLGMALLIAAFTLAGVWTWIGGIPGTVLVLTALTGFCPLYALLGISTHRAHK</sequence>
<dbReference type="Gene3D" id="6.10.140.1340">
    <property type="match status" value="1"/>
</dbReference>